<name>A0A8E2ARK5_9APHY</name>
<accession>A0A8E2ARK5</accession>
<evidence type="ECO:0008006" key="4">
    <source>
        <dbReference type="Google" id="ProtNLM"/>
    </source>
</evidence>
<dbReference type="Proteomes" id="UP000250043">
    <property type="component" value="Unassembled WGS sequence"/>
</dbReference>
<keyword evidence="1" id="KW-0812">Transmembrane</keyword>
<organism evidence="2 3">
    <name type="scientific">Obba rivulosa</name>
    <dbReference type="NCBI Taxonomy" id="1052685"/>
    <lineage>
        <taxon>Eukaryota</taxon>
        <taxon>Fungi</taxon>
        <taxon>Dikarya</taxon>
        <taxon>Basidiomycota</taxon>
        <taxon>Agaricomycotina</taxon>
        <taxon>Agaricomycetes</taxon>
        <taxon>Polyporales</taxon>
        <taxon>Gelatoporiaceae</taxon>
        <taxon>Obba</taxon>
    </lineage>
</organism>
<keyword evidence="1" id="KW-0472">Membrane</keyword>
<sequence length="115" mass="13054">MEKGKLPCQMCDEGGSYHAGAVLYRWPFTNTGVQLVSAFFFVFFIAVLFCLRVRFTSNISCSSLSRTGEFFSSHRPLLKGVPTFHAAPVVCKTLMLQLDALREEEKWISFSSRQF</sequence>
<dbReference type="EMBL" id="KV722422">
    <property type="protein sequence ID" value="OCH89656.1"/>
    <property type="molecule type" value="Genomic_DNA"/>
</dbReference>
<gene>
    <name evidence="2" type="ORF">OBBRIDRAFT_655668</name>
</gene>
<dbReference type="AlphaFoldDB" id="A0A8E2ARK5"/>
<protein>
    <recommendedName>
        <fullName evidence="4">Transmembrane protein</fullName>
    </recommendedName>
</protein>
<keyword evidence="1" id="KW-1133">Transmembrane helix</keyword>
<proteinExistence type="predicted"/>
<reference evidence="2 3" key="1">
    <citation type="submission" date="2016-07" db="EMBL/GenBank/DDBJ databases">
        <title>Draft genome of the white-rot fungus Obba rivulosa 3A-2.</title>
        <authorList>
            <consortium name="DOE Joint Genome Institute"/>
            <person name="Miettinen O."/>
            <person name="Riley R."/>
            <person name="Acob R."/>
            <person name="Barry K."/>
            <person name="Cullen D."/>
            <person name="De Vries R."/>
            <person name="Hainaut M."/>
            <person name="Hatakka A."/>
            <person name="Henrissat B."/>
            <person name="Hilden K."/>
            <person name="Kuo R."/>
            <person name="Labutti K."/>
            <person name="Lipzen A."/>
            <person name="Makela M.R."/>
            <person name="Sandor L."/>
            <person name="Spatafora J.W."/>
            <person name="Grigoriev I.V."/>
            <person name="Hibbett D.S."/>
        </authorList>
    </citation>
    <scope>NUCLEOTIDE SEQUENCE [LARGE SCALE GENOMIC DNA]</scope>
    <source>
        <strain evidence="2 3">3A-2</strain>
    </source>
</reference>
<evidence type="ECO:0000313" key="3">
    <source>
        <dbReference type="Proteomes" id="UP000250043"/>
    </source>
</evidence>
<feature type="transmembrane region" description="Helical" evidence="1">
    <location>
        <begin position="32"/>
        <end position="51"/>
    </location>
</feature>
<keyword evidence="3" id="KW-1185">Reference proteome</keyword>
<evidence type="ECO:0000313" key="2">
    <source>
        <dbReference type="EMBL" id="OCH89656.1"/>
    </source>
</evidence>
<evidence type="ECO:0000256" key="1">
    <source>
        <dbReference type="SAM" id="Phobius"/>
    </source>
</evidence>